<organism evidence="8 9">
    <name type="scientific">Fusibacter ferrireducens</name>
    <dbReference type="NCBI Taxonomy" id="2785058"/>
    <lineage>
        <taxon>Bacteria</taxon>
        <taxon>Bacillati</taxon>
        <taxon>Bacillota</taxon>
        <taxon>Clostridia</taxon>
        <taxon>Eubacteriales</taxon>
        <taxon>Eubacteriales Family XII. Incertae Sedis</taxon>
        <taxon>Fusibacter</taxon>
    </lineage>
</organism>
<dbReference type="SUPFAM" id="SSF102114">
    <property type="entry name" value="Radical SAM enzymes"/>
    <property type="match status" value="1"/>
</dbReference>
<dbReference type="InterPro" id="IPR013785">
    <property type="entry name" value="Aldolase_TIM"/>
</dbReference>
<evidence type="ECO:0000313" key="8">
    <source>
        <dbReference type="EMBL" id="MBF4692675.1"/>
    </source>
</evidence>
<comment type="caution">
    <text evidence="8">The sequence shown here is derived from an EMBL/GenBank/DDBJ whole genome shotgun (WGS) entry which is preliminary data.</text>
</comment>
<dbReference type="PANTHER" id="PTHR30352:SF5">
    <property type="entry name" value="PYRUVATE FORMATE-LYASE 1-ACTIVATING ENZYME"/>
    <property type="match status" value="1"/>
</dbReference>
<feature type="domain" description="Radical SAM core" evidence="7">
    <location>
        <begin position="67"/>
        <end position="283"/>
    </location>
</feature>
<keyword evidence="2" id="KW-0004">4Fe-4S</keyword>
<dbReference type="PROSITE" id="PS51918">
    <property type="entry name" value="RADICAL_SAM"/>
    <property type="match status" value="1"/>
</dbReference>
<evidence type="ECO:0000256" key="3">
    <source>
        <dbReference type="ARBA" id="ARBA00022691"/>
    </source>
</evidence>
<evidence type="ECO:0000256" key="4">
    <source>
        <dbReference type="ARBA" id="ARBA00022723"/>
    </source>
</evidence>
<comment type="cofactor">
    <cofactor evidence="1">
        <name>[4Fe-4S] cluster</name>
        <dbReference type="ChEBI" id="CHEBI:49883"/>
    </cofactor>
</comment>
<dbReference type="EMBL" id="JADKNH010000003">
    <property type="protein sequence ID" value="MBF4692675.1"/>
    <property type="molecule type" value="Genomic_DNA"/>
</dbReference>
<dbReference type="InterPro" id="IPR034457">
    <property type="entry name" value="Organic_radical-activating"/>
</dbReference>
<name>A0ABR9ZQD4_9FIRM</name>
<accession>A0ABR9ZQD4</accession>
<dbReference type="PIRSF" id="PIRSF004869">
    <property type="entry name" value="PflX_prd"/>
    <property type="match status" value="1"/>
</dbReference>
<keyword evidence="5" id="KW-0408">Iron</keyword>
<reference evidence="8 9" key="1">
    <citation type="submission" date="2020-11" db="EMBL/GenBank/DDBJ databases">
        <title>Fusibacter basophilias sp. nov.</title>
        <authorList>
            <person name="Qiu D."/>
        </authorList>
    </citation>
    <scope>NUCLEOTIDE SEQUENCE [LARGE SCALE GENOMIC DNA]</scope>
    <source>
        <strain evidence="8 9">Q10-2</strain>
    </source>
</reference>
<dbReference type="PANTHER" id="PTHR30352">
    <property type="entry name" value="PYRUVATE FORMATE-LYASE-ACTIVATING ENZYME"/>
    <property type="match status" value="1"/>
</dbReference>
<keyword evidence="6" id="KW-0411">Iron-sulfur</keyword>
<dbReference type="InterPro" id="IPR027596">
    <property type="entry name" value="AmmeMemoSam_rS"/>
</dbReference>
<dbReference type="InterPro" id="IPR007197">
    <property type="entry name" value="rSAM"/>
</dbReference>
<dbReference type="SFLD" id="SFLDG01101">
    <property type="entry name" value="Uncharacterised_Radical_SAM_Su"/>
    <property type="match status" value="1"/>
</dbReference>
<dbReference type="InterPro" id="IPR016431">
    <property type="entry name" value="Pyrv-formate_lyase-activ_prd"/>
</dbReference>
<dbReference type="CDD" id="cd01335">
    <property type="entry name" value="Radical_SAM"/>
    <property type="match status" value="1"/>
</dbReference>
<gene>
    <name evidence="8" type="primary">amrS</name>
    <name evidence="8" type="ORF">ISU02_06075</name>
</gene>
<dbReference type="SFLD" id="SFLDS00029">
    <property type="entry name" value="Radical_SAM"/>
    <property type="match status" value="1"/>
</dbReference>
<evidence type="ECO:0000256" key="6">
    <source>
        <dbReference type="ARBA" id="ARBA00023014"/>
    </source>
</evidence>
<evidence type="ECO:0000259" key="7">
    <source>
        <dbReference type="PROSITE" id="PS51918"/>
    </source>
</evidence>
<keyword evidence="3" id="KW-0949">S-adenosyl-L-methionine</keyword>
<keyword evidence="4" id="KW-0479">Metal-binding</keyword>
<evidence type="ECO:0000256" key="1">
    <source>
        <dbReference type="ARBA" id="ARBA00001966"/>
    </source>
</evidence>
<proteinExistence type="predicted"/>
<protein>
    <submittedName>
        <fullName evidence="8">AmmeMemoRadiSam system radical SAM enzyme</fullName>
    </submittedName>
</protein>
<evidence type="ECO:0000313" key="9">
    <source>
        <dbReference type="Proteomes" id="UP000614200"/>
    </source>
</evidence>
<dbReference type="Pfam" id="PF04055">
    <property type="entry name" value="Radical_SAM"/>
    <property type="match status" value="1"/>
</dbReference>
<dbReference type="Proteomes" id="UP000614200">
    <property type="component" value="Unassembled WGS sequence"/>
</dbReference>
<dbReference type="InterPro" id="IPR058240">
    <property type="entry name" value="rSAM_sf"/>
</dbReference>
<evidence type="ECO:0000256" key="5">
    <source>
        <dbReference type="ARBA" id="ARBA00023004"/>
    </source>
</evidence>
<keyword evidence="9" id="KW-1185">Reference proteome</keyword>
<sequence>MKEALFYKKLDPNRVSCLVCPHLCIIPENETGKCQVRKNIGGILYSLNYGQVSALAVDPIEKKPLHFWRPESQILSVGSYGCNMSCQFCQNFSISQYKPTLSEMTPKDIVQKAKELSLEAIAYTYNEPTVFYEMVLETAMLAKQDGIANVLVTNGFINPEPLAQLMPYIDAANVDVKTYDHLLYGSVCEGNLDAVLSTIQQLVVHNIHVEVTCLLVPGLFEDLGRIEIFFKDLRQLAGDVPLHLSRYYPRYLYKAPATDLAKMREIQYVAQKFFSYAQLGNVY</sequence>
<dbReference type="Gene3D" id="3.20.20.70">
    <property type="entry name" value="Aldolase class I"/>
    <property type="match status" value="1"/>
</dbReference>
<dbReference type="RefSeq" id="WP_194700915.1">
    <property type="nucleotide sequence ID" value="NZ_JADKNH010000003.1"/>
</dbReference>
<dbReference type="NCBIfam" id="TIGR04337">
    <property type="entry name" value="AmmeMemoSam_rS"/>
    <property type="match status" value="1"/>
</dbReference>
<evidence type="ECO:0000256" key="2">
    <source>
        <dbReference type="ARBA" id="ARBA00022485"/>
    </source>
</evidence>